<dbReference type="EMBL" id="JAKOGI010000179">
    <property type="protein sequence ID" value="KAJ8441025.1"/>
    <property type="molecule type" value="Genomic_DNA"/>
</dbReference>
<dbReference type="InterPro" id="IPR036691">
    <property type="entry name" value="Endo/exonu/phosph_ase_sf"/>
</dbReference>
<evidence type="ECO:0000313" key="3">
    <source>
        <dbReference type="EMBL" id="KAJ8441025.1"/>
    </source>
</evidence>
<keyword evidence="4" id="KW-1185">Reference proteome</keyword>
<protein>
    <recommendedName>
        <fullName evidence="2">DUF4283 domain-containing protein</fullName>
    </recommendedName>
</protein>
<dbReference type="InterPro" id="IPR025558">
    <property type="entry name" value="DUF4283"/>
</dbReference>
<reference evidence="3" key="1">
    <citation type="submission" date="2022-04" db="EMBL/GenBank/DDBJ databases">
        <title>Carnegiea gigantea Genome sequencing and assembly v2.</title>
        <authorList>
            <person name="Copetti D."/>
            <person name="Sanderson M.J."/>
            <person name="Burquez A."/>
            <person name="Wojciechowski M.F."/>
        </authorList>
    </citation>
    <scope>NUCLEOTIDE SEQUENCE</scope>
    <source>
        <strain evidence="3">SGP5-SGP5p</strain>
        <tissue evidence="3">Aerial part</tissue>
    </source>
</reference>
<feature type="region of interest" description="Disordered" evidence="1">
    <location>
        <begin position="1"/>
        <end position="47"/>
    </location>
</feature>
<feature type="compositionally biased region" description="Basic residues" evidence="1">
    <location>
        <begin position="1"/>
        <end position="10"/>
    </location>
</feature>
<accession>A0A9Q1KDM6</accession>
<comment type="caution">
    <text evidence="3">The sequence shown here is derived from an EMBL/GenBank/DDBJ whole genome shotgun (WGS) entry which is preliminary data.</text>
</comment>
<dbReference type="PANTHER" id="PTHR31286:SF165">
    <property type="entry name" value="DUF4283 DOMAIN-CONTAINING PROTEIN"/>
    <property type="match status" value="1"/>
</dbReference>
<dbReference type="Pfam" id="PF14111">
    <property type="entry name" value="DUF4283"/>
    <property type="match status" value="1"/>
</dbReference>
<organism evidence="3 4">
    <name type="scientific">Carnegiea gigantea</name>
    <dbReference type="NCBI Taxonomy" id="171969"/>
    <lineage>
        <taxon>Eukaryota</taxon>
        <taxon>Viridiplantae</taxon>
        <taxon>Streptophyta</taxon>
        <taxon>Embryophyta</taxon>
        <taxon>Tracheophyta</taxon>
        <taxon>Spermatophyta</taxon>
        <taxon>Magnoliopsida</taxon>
        <taxon>eudicotyledons</taxon>
        <taxon>Gunneridae</taxon>
        <taxon>Pentapetalae</taxon>
        <taxon>Caryophyllales</taxon>
        <taxon>Cactineae</taxon>
        <taxon>Cactaceae</taxon>
        <taxon>Cactoideae</taxon>
        <taxon>Echinocereeae</taxon>
        <taxon>Carnegiea</taxon>
    </lineage>
</organism>
<feature type="compositionally biased region" description="Polar residues" evidence="1">
    <location>
        <begin position="27"/>
        <end position="37"/>
    </location>
</feature>
<sequence length="574" mass="67140">MARGGRKGRPRAQPQLLEEEEQPPGNSPITIDRNNPELTPRAEDERNEIVQRRSEDTLRPFSLYASMVDQTKNAIVCCVLGANPPIEVIDGFVRRIWSAYAIDKVLLVKKGLYLVRILEAQDAETVAHKRLYHFDHKPFIVKPWNPELHINTDQMATMPTWIQLPELDIKYWGGQSLSKLGSLLEIPLKTDKYTKEKSMLRYARILVEMPVDGQFPEFIEFANEKDVLIRQRVVYEWLPLKCDHCKMFGHTQDSCFIETKVQLQKVDHVMRKICNKWQWDHNATNTERGRIIVSWYPSKYSFKTLQKSDQLIHGEVIHYSTSKKFHLTYVYGRNLEEQRQPLWDALKSITSIVDDAPWCFLGDFNAVLHPGDRIGGVEVIEGEITDYADCLLQCGLHEFHHTGAFFTWTNKTSWSRIDRAFYNDFWYPLKQLNRSRFADIYTQQAKAREELNTIQAQLHQDPANGELLQKEIKCKDHYVSITHSAISLLKQQGKADWIAYRDECSRFFMSRIKQRKAMTCIYTLRDHDDQWVEGFDNVAEVMTTFYQGLLGEKEHHRTRIDHQVLNQGKYLSIE</sequence>
<dbReference type="InterPro" id="IPR040256">
    <property type="entry name" value="At4g02000-like"/>
</dbReference>
<dbReference type="Gene3D" id="3.60.10.10">
    <property type="entry name" value="Endonuclease/exonuclease/phosphatase"/>
    <property type="match status" value="1"/>
</dbReference>
<feature type="domain" description="DUF4283" evidence="2">
    <location>
        <begin position="69"/>
        <end position="148"/>
    </location>
</feature>
<gene>
    <name evidence="3" type="ORF">Cgig2_021389</name>
</gene>
<dbReference type="OrthoDB" id="1461560at2759"/>
<dbReference type="AlphaFoldDB" id="A0A9Q1KDM6"/>
<evidence type="ECO:0000259" key="2">
    <source>
        <dbReference type="Pfam" id="PF14111"/>
    </source>
</evidence>
<name>A0A9Q1KDM6_9CARY</name>
<evidence type="ECO:0000256" key="1">
    <source>
        <dbReference type="SAM" id="MobiDB-lite"/>
    </source>
</evidence>
<dbReference type="Proteomes" id="UP001153076">
    <property type="component" value="Unassembled WGS sequence"/>
</dbReference>
<proteinExistence type="predicted"/>
<evidence type="ECO:0000313" key="4">
    <source>
        <dbReference type="Proteomes" id="UP001153076"/>
    </source>
</evidence>
<dbReference type="PANTHER" id="PTHR31286">
    <property type="entry name" value="GLYCINE-RICH CELL WALL STRUCTURAL PROTEIN 1.8-LIKE"/>
    <property type="match status" value="1"/>
</dbReference>
<dbReference type="SUPFAM" id="SSF56219">
    <property type="entry name" value="DNase I-like"/>
    <property type="match status" value="1"/>
</dbReference>